<accession>A0ACC0D7T8</accession>
<gene>
    <name evidence="1" type="ORF">F4821DRAFT_257649</name>
</gene>
<sequence>MDDRSEIHGTGLGHANRVLVLSRGVMIGTALILPAIQREGAFYQYLIIGAFLISTLIYNDLNWRAVVRHFFLSLVGVVILILTTLPWSHISLSFLPSRIPIFVTFMSLLIEEYSRLVTLHSRPWERAPNLRQALPDANLEGIKRALVYQRSHQDELLFHTNGGEGGQYSPPSHTSSEISLTTSAPGRLPSSADTMVREFWPELERDLGARRENDEEG</sequence>
<comment type="caution">
    <text evidence="1">The sequence shown here is derived from an EMBL/GenBank/DDBJ whole genome shotgun (WGS) entry which is preliminary data.</text>
</comment>
<dbReference type="Proteomes" id="UP001497680">
    <property type="component" value="Unassembled WGS sequence"/>
</dbReference>
<protein>
    <submittedName>
        <fullName evidence="1">Uncharacterized protein</fullName>
    </submittedName>
</protein>
<name>A0ACC0D7T8_9PEZI</name>
<evidence type="ECO:0000313" key="2">
    <source>
        <dbReference type="Proteomes" id="UP001497680"/>
    </source>
</evidence>
<proteinExistence type="predicted"/>
<dbReference type="EMBL" id="MU394299">
    <property type="protein sequence ID" value="KAI6088804.1"/>
    <property type="molecule type" value="Genomic_DNA"/>
</dbReference>
<organism evidence="1 2">
    <name type="scientific">Hypoxylon rubiginosum</name>
    <dbReference type="NCBI Taxonomy" id="110542"/>
    <lineage>
        <taxon>Eukaryota</taxon>
        <taxon>Fungi</taxon>
        <taxon>Dikarya</taxon>
        <taxon>Ascomycota</taxon>
        <taxon>Pezizomycotina</taxon>
        <taxon>Sordariomycetes</taxon>
        <taxon>Xylariomycetidae</taxon>
        <taxon>Xylariales</taxon>
        <taxon>Hypoxylaceae</taxon>
        <taxon>Hypoxylon</taxon>
    </lineage>
</organism>
<evidence type="ECO:0000313" key="1">
    <source>
        <dbReference type="EMBL" id="KAI6088804.1"/>
    </source>
</evidence>
<reference evidence="1 2" key="1">
    <citation type="journal article" date="2022" name="New Phytol.">
        <title>Ecological generalism drives hyperdiversity of secondary metabolite gene clusters in xylarialean endophytes.</title>
        <authorList>
            <person name="Franco M.E.E."/>
            <person name="Wisecaver J.H."/>
            <person name="Arnold A.E."/>
            <person name="Ju Y.M."/>
            <person name="Slot J.C."/>
            <person name="Ahrendt S."/>
            <person name="Moore L.P."/>
            <person name="Eastman K.E."/>
            <person name="Scott K."/>
            <person name="Konkel Z."/>
            <person name="Mondo S.J."/>
            <person name="Kuo A."/>
            <person name="Hayes R.D."/>
            <person name="Haridas S."/>
            <person name="Andreopoulos B."/>
            <person name="Riley R."/>
            <person name="LaButti K."/>
            <person name="Pangilinan J."/>
            <person name="Lipzen A."/>
            <person name="Amirebrahimi M."/>
            <person name="Yan J."/>
            <person name="Adam C."/>
            <person name="Keymanesh K."/>
            <person name="Ng V."/>
            <person name="Louie K."/>
            <person name="Northen T."/>
            <person name="Drula E."/>
            <person name="Henrissat B."/>
            <person name="Hsieh H.M."/>
            <person name="Youens-Clark K."/>
            <person name="Lutzoni F."/>
            <person name="Miadlikowska J."/>
            <person name="Eastwood D.C."/>
            <person name="Hamelin R.C."/>
            <person name="Grigoriev I.V."/>
            <person name="U'Ren J.M."/>
        </authorList>
    </citation>
    <scope>NUCLEOTIDE SEQUENCE [LARGE SCALE GENOMIC DNA]</scope>
    <source>
        <strain evidence="1 2">ER1909</strain>
    </source>
</reference>
<keyword evidence="2" id="KW-1185">Reference proteome</keyword>